<accession>A0A132NVU9</accession>
<name>A0A132NVU9_GIAIN</name>
<dbReference type="OrthoDB" id="10253069at2759"/>
<feature type="transmembrane region" description="Helical" evidence="1">
    <location>
        <begin position="610"/>
        <end position="631"/>
    </location>
</feature>
<dbReference type="Proteomes" id="UP000070089">
    <property type="component" value="Unassembled WGS sequence"/>
</dbReference>
<gene>
    <name evidence="2" type="ORF">QR46_1761</name>
</gene>
<evidence type="ECO:0000313" key="2">
    <source>
        <dbReference type="EMBL" id="KWX14201.1"/>
    </source>
</evidence>
<dbReference type="VEuPathDB" id="GiardiaDB:QR46_1761"/>
<sequence length="754" mass="84190">MIPDVDQGLDVALQTRAAISYLYIRHLISAGQRLRITTPFRTPNPRPVVLVIGEDYSGKSSLISYIAGTRLRSEGMCINIYIPCVNDVAYFADSLADTLPTIHACLRDNGFPGSHVRCLSFNSYSRQAPGLIVSTDQSQLQSGFRDTNLSPTGKSMFYSTRSSVEGTKQLPKGHDSSFTSNSKCKSVSSNSASLYNSIDKLEKSVTNSMMNNKALHRASDQPMGPSCPFIFIEVPFFYRYVMDSSASKGILSSLSNLSRRGKQAKPNSLFSKAETRVFENTIKALFHQADKILFTTSCDIDTKNEGFSAENGKLLHYISSSNELFRKTTILITKCDRLTDKQSCVDAIQECASSLILLSPYRHFKINLVCIPYYSNTKAANDQAKTLRLKQDICDTIKCLDEQTKTLVDTSNIVLEVTRLSATLSNRPQPYGTSGTELGTLQPLSQNPAPLGISNLTLSADKQDRFISSSMVPSQQQNLSVIDSLQQSNVIKTLVASQTIVNTMAGKLINQCSTMLRVMNPNAYDIQDTIRQSTTNLELNMKGTLRQGDTSTYRIGELLASTDELCWSLKQSIFADNEYIIRDCHAVVVNILRRLEYNIRAVRRIRRRNAFLTLLRILLVTLAILLCFMLASAMQLFGVDFLHTRCHVHHLERHQIFEGGRFDGSTLELIICVLLYEVGVLGLRQLTKSTLTMVCIWALVPLLVLMAVFLDALYSAKPLQNDELAALKRESEYVFRPTLIMLDEFLEQEGNDVK</sequence>
<reference evidence="2 3" key="1">
    <citation type="journal article" date="2015" name="Mol. Biochem. Parasitol.">
        <title>Identification of polymorphic genes for use in assemblage B genotyping assays through comparative genomics of multiple assemblage B Giardia duodenalis isolates.</title>
        <authorList>
            <person name="Wielinga C."/>
            <person name="Thompson R.C."/>
            <person name="Monis P."/>
            <person name="Ryan U."/>
        </authorList>
    </citation>
    <scope>NUCLEOTIDE SEQUENCE [LARGE SCALE GENOMIC DNA]</scope>
    <source>
        <strain evidence="2 3">BAH15c1</strain>
    </source>
</reference>
<dbReference type="InterPro" id="IPR027417">
    <property type="entry name" value="P-loop_NTPase"/>
</dbReference>
<dbReference type="EMBL" id="JXTI01000040">
    <property type="protein sequence ID" value="KWX14201.1"/>
    <property type="molecule type" value="Genomic_DNA"/>
</dbReference>
<evidence type="ECO:0000256" key="1">
    <source>
        <dbReference type="SAM" id="Phobius"/>
    </source>
</evidence>
<keyword evidence="1" id="KW-0812">Transmembrane</keyword>
<feature type="transmembrane region" description="Helical" evidence="1">
    <location>
        <begin position="690"/>
        <end position="710"/>
    </location>
</feature>
<proteinExistence type="predicted"/>
<keyword evidence="1" id="KW-1133">Transmembrane helix</keyword>
<comment type="caution">
    <text evidence="2">The sequence shown here is derived from an EMBL/GenBank/DDBJ whole genome shotgun (WGS) entry which is preliminary data.</text>
</comment>
<keyword evidence="1" id="KW-0472">Membrane</keyword>
<dbReference type="AlphaFoldDB" id="A0A132NVU9"/>
<organism evidence="2 3">
    <name type="scientific">Giardia duodenalis assemblage B</name>
    <dbReference type="NCBI Taxonomy" id="1394984"/>
    <lineage>
        <taxon>Eukaryota</taxon>
        <taxon>Metamonada</taxon>
        <taxon>Diplomonadida</taxon>
        <taxon>Hexamitidae</taxon>
        <taxon>Giardiinae</taxon>
        <taxon>Giardia</taxon>
    </lineage>
</organism>
<dbReference type="SUPFAM" id="SSF52540">
    <property type="entry name" value="P-loop containing nucleoside triphosphate hydrolases"/>
    <property type="match status" value="1"/>
</dbReference>
<evidence type="ECO:0000313" key="3">
    <source>
        <dbReference type="Proteomes" id="UP000070089"/>
    </source>
</evidence>
<protein>
    <submittedName>
        <fullName evidence="2">Uncharacterized protein</fullName>
    </submittedName>
</protein>